<dbReference type="Proteomes" id="UP000192330">
    <property type="component" value="Unassembled WGS sequence"/>
</dbReference>
<protein>
    <submittedName>
        <fullName evidence="1">Uncharacterized protein</fullName>
    </submittedName>
</protein>
<evidence type="ECO:0000313" key="2">
    <source>
        <dbReference type="Proteomes" id="UP000192330"/>
    </source>
</evidence>
<evidence type="ECO:0000313" key="1">
    <source>
        <dbReference type="EMBL" id="SMD09122.1"/>
    </source>
</evidence>
<proteinExistence type="predicted"/>
<gene>
    <name evidence="1" type="ORF">SAMN06295998_12915</name>
</gene>
<reference evidence="1 2" key="1">
    <citation type="submission" date="2017-04" db="EMBL/GenBank/DDBJ databases">
        <authorList>
            <person name="Afonso C.L."/>
            <person name="Miller P.J."/>
            <person name="Scott M.A."/>
            <person name="Spackman E."/>
            <person name="Goraichik I."/>
            <person name="Dimitrov K.M."/>
            <person name="Suarez D.L."/>
            <person name="Swayne D.E."/>
        </authorList>
    </citation>
    <scope>NUCLEOTIDE SEQUENCE [LARGE SCALE GENOMIC DNA]</scope>
    <source>
        <strain evidence="1 2">CGMCC 1.12644</strain>
    </source>
</reference>
<organism evidence="1 2">
    <name type="scientific">Primorskyibacter flagellatus</name>
    <dbReference type="NCBI Taxonomy" id="1387277"/>
    <lineage>
        <taxon>Bacteria</taxon>
        <taxon>Pseudomonadati</taxon>
        <taxon>Pseudomonadota</taxon>
        <taxon>Alphaproteobacteria</taxon>
        <taxon>Rhodobacterales</taxon>
        <taxon>Roseobacteraceae</taxon>
        <taxon>Primorskyibacter</taxon>
    </lineage>
</organism>
<keyword evidence="2" id="KW-1185">Reference proteome</keyword>
<name>A0A1W2EI47_9RHOB</name>
<sequence>MSAEQVGNAIQPIAAAACDSLTEVLGVPVNHGGGEQVQPGHPEMLPFGCPVANFTLAANTQRILEGVMGFALVQADLGATLHIG</sequence>
<dbReference type="EMBL" id="FWYD01000029">
    <property type="protein sequence ID" value="SMD09122.1"/>
    <property type="molecule type" value="Genomic_DNA"/>
</dbReference>
<dbReference type="STRING" id="1387277.SAMN06295998_12915"/>
<dbReference type="AlphaFoldDB" id="A0A1W2EI47"/>
<accession>A0A1W2EI47</accession>